<protein>
    <submittedName>
        <fullName evidence="2">Uncharacterized protein</fullName>
    </submittedName>
</protein>
<dbReference type="Proteomes" id="UP001156905">
    <property type="component" value="Unassembled WGS sequence"/>
</dbReference>
<name>A0ABQ6B766_9BRAD</name>
<keyword evidence="3" id="KW-1185">Reference proteome</keyword>
<gene>
    <name evidence="2" type="ORF">GCM10007857_69760</name>
</gene>
<sequence length="72" mass="8084">MPSQLSQMRPRSKRWSNPEYEMTDFANNQPPDRVSAVWSLGARADQLAPALQERLVILAEGFAQLLDRASAV</sequence>
<evidence type="ECO:0000313" key="2">
    <source>
        <dbReference type="EMBL" id="GLR90262.1"/>
    </source>
</evidence>
<organism evidence="2 3">
    <name type="scientific">Bradyrhizobium iriomotense</name>
    <dbReference type="NCBI Taxonomy" id="441950"/>
    <lineage>
        <taxon>Bacteria</taxon>
        <taxon>Pseudomonadati</taxon>
        <taxon>Pseudomonadota</taxon>
        <taxon>Alphaproteobacteria</taxon>
        <taxon>Hyphomicrobiales</taxon>
        <taxon>Nitrobacteraceae</taxon>
        <taxon>Bradyrhizobium</taxon>
    </lineage>
</organism>
<comment type="caution">
    <text evidence="2">The sequence shown here is derived from an EMBL/GenBank/DDBJ whole genome shotgun (WGS) entry which is preliminary data.</text>
</comment>
<proteinExistence type="predicted"/>
<feature type="region of interest" description="Disordered" evidence="1">
    <location>
        <begin position="1"/>
        <end position="28"/>
    </location>
</feature>
<reference evidence="3" key="1">
    <citation type="journal article" date="2019" name="Int. J. Syst. Evol. Microbiol.">
        <title>The Global Catalogue of Microorganisms (GCM) 10K type strain sequencing project: providing services to taxonomists for standard genome sequencing and annotation.</title>
        <authorList>
            <consortium name="The Broad Institute Genomics Platform"/>
            <consortium name="The Broad Institute Genome Sequencing Center for Infectious Disease"/>
            <person name="Wu L."/>
            <person name="Ma J."/>
        </authorList>
    </citation>
    <scope>NUCLEOTIDE SEQUENCE [LARGE SCALE GENOMIC DNA]</scope>
    <source>
        <strain evidence="3">NBRC 102520</strain>
    </source>
</reference>
<evidence type="ECO:0000313" key="3">
    <source>
        <dbReference type="Proteomes" id="UP001156905"/>
    </source>
</evidence>
<evidence type="ECO:0000256" key="1">
    <source>
        <dbReference type="SAM" id="MobiDB-lite"/>
    </source>
</evidence>
<dbReference type="EMBL" id="BSOW01000032">
    <property type="protein sequence ID" value="GLR90262.1"/>
    <property type="molecule type" value="Genomic_DNA"/>
</dbReference>
<accession>A0ABQ6B766</accession>